<evidence type="ECO:0000256" key="2">
    <source>
        <dbReference type="ARBA" id="ARBA00022723"/>
    </source>
</evidence>
<dbReference type="InterPro" id="IPR037518">
    <property type="entry name" value="MPN"/>
</dbReference>
<evidence type="ECO:0000313" key="9">
    <source>
        <dbReference type="Proteomes" id="UP001325680"/>
    </source>
</evidence>
<dbReference type="CDD" id="cd08071">
    <property type="entry name" value="MPN_DUF2466"/>
    <property type="match status" value="1"/>
</dbReference>
<protein>
    <submittedName>
        <fullName evidence="8">DNA repair protein RadC</fullName>
    </submittedName>
</protein>
<keyword evidence="5" id="KW-0482">Metalloprotease</keyword>
<proteinExistence type="inferred from homology"/>
<keyword evidence="9" id="KW-1185">Reference proteome</keyword>
<accession>A0ABZ0WBG8</accession>
<keyword evidence="4" id="KW-0862">Zinc</keyword>
<name>A0ABZ0WBG8_9BACT</name>
<evidence type="ECO:0000256" key="3">
    <source>
        <dbReference type="ARBA" id="ARBA00022801"/>
    </source>
</evidence>
<dbReference type="NCBIfam" id="TIGR00608">
    <property type="entry name" value="radc"/>
    <property type="match status" value="1"/>
</dbReference>
<dbReference type="EMBL" id="CP139960">
    <property type="protein sequence ID" value="WQD39325.1"/>
    <property type="molecule type" value="Genomic_DNA"/>
</dbReference>
<dbReference type="PANTHER" id="PTHR30471">
    <property type="entry name" value="DNA REPAIR PROTEIN RADC"/>
    <property type="match status" value="1"/>
</dbReference>
<reference evidence="8 9" key="1">
    <citation type="submission" date="2023-12" db="EMBL/GenBank/DDBJ databases">
        <title>Genome sequencing and assembly of bacterial species from a model synthetic community.</title>
        <authorList>
            <person name="Hogle S.L."/>
        </authorList>
    </citation>
    <scope>NUCLEOTIDE SEQUENCE [LARGE SCALE GENOMIC DNA]</scope>
    <source>
        <strain evidence="8 9">HAMBI_3031</strain>
    </source>
</reference>
<dbReference type="InterPro" id="IPR020891">
    <property type="entry name" value="UPF0758_CS"/>
</dbReference>
<dbReference type="RefSeq" id="WP_114793322.1">
    <property type="nucleotide sequence ID" value="NZ_CP139960.1"/>
</dbReference>
<evidence type="ECO:0000256" key="5">
    <source>
        <dbReference type="ARBA" id="ARBA00023049"/>
    </source>
</evidence>
<dbReference type="InterPro" id="IPR046778">
    <property type="entry name" value="UPF0758_N"/>
</dbReference>
<dbReference type="InterPro" id="IPR001405">
    <property type="entry name" value="UPF0758"/>
</dbReference>
<gene>
    <name evidence="8" type="primary">radC</name>
    <name evidence="8" type="ORF">U0035_04080</name>
</gene>
<dbReference type="PROSITE" id="PS50249">
    <property type="entry name" value="MPN"/>
    <property type="match status" value="1"/>
</dbReference>
<sequence>MKLKNTIKEWPRDDQPREKLIAIGANNLSNSELLAILIHNGTRERSALTLAKDILKLGNDDLNELGTISIKQLTSVKGIGAAKAITIMAAMELGRRRQMGRMPHKQRFTTSKEMADFLKERLKDYQHEVFAVIYLNRSCKILSFDIISTGGITGTVADPRVILKHALEKNAVGLILSHNHPSGSLKPSKADEYLTEKIKQAAAFLDIKVLDHVIVSDAGYYSFADDGLL</sequence>
<dbReference type="PROSITE" id="PS01302">
    <property type="entry name" value="UPF0758"/>
    <property type="match status" value="1"/>
</dbReference>
<keyword evidence="2" id="KW-0479">Metal-binding</keyword>
<keyword evidence="3" id="KW-0378">Hydrolase</keyword>
<dbReference type="Gene3D" id="3.40.140.10">
    <property type="entry name" value="Cytidine Deaminase, domain 2"/>
    <property type="match status" value="1"/>
</dbReference>
<dbReference type="Pfam" id="PF04002">
    <property type="entry name" value="RadC"/>
    <property type="match status" value="1"/>
</dbReference>
<evidence type="ECO:0000259" key="7">
    <source>
        <dbReference type="PROSITE" id="PS50249"/>
    </source>
</evidence>
<keyword evidence="1" id="KW-0645">Protease</keyword>
<organism evidence="8 9">
    <name type="scientific">Niabella yanshanensis</name>
    <dbReference type="NCBI Taxonomy" id="577386"/>
    <lineage>
        <taxon>Bacteria</taxon>
        <taxon>Pseudomonadati</taxon>
        <taxon>Bacteroidota</taxon>
        <taxon>Chitinophagia</taxon>
        <taxon>Chitinophagales</taxon>
        <taxon>Chitinophagaceae</taxon>
        <taxon>Niabella</taxon>
    </lineage>
</organism>
<dbReference type="InterPro" id="IPR025657">
    <property type="entry name" value="RadC_JAB"/>
</dbReference>
<dbReference type="NCBIfam" id="NF000642">
    <property type="entry name" value="PRK00024.1"/>
    <property type="match status" value="1"/>
</dbReference>
<dbReference type="Proteomes" id="UP001325680">
    <property type="component" value="Chromosome"/>
</dbReference>
<evidence type="ECO:0000256" key="6">
    <source>
        <dbReference type="RuleBase" id="RU003797"/>
    </source>
</evidence>
<dbReference type="Pfam" id="PF20582">
    <property type="entry name" value="UPF0758_N"/>
    <property type="match status" value="1"/>
</dbReference>
<comment type="similarity">
    <text evidence="6">Belongs to the UPF0758 family.</text>
</comment>
<evidence type="ECO:0000313" key="8">
    <source>
        <dbReference type="EMBL" id="WQD39325.1"/>
    </source>
</evidence>
<evidence type="ECO:0000256" key="1">
    <source>
        <dbReference type="ARBA" id="ARBA00022670"/>
    </source>
</evidence>
<feature type="domain" description="MPN" evidence="7">
    <location>
        <begin position="107"/>
        <end position="229"/>
    </location>
</feature>
<dbReference type="PANTHER" id="PTHR30471:SF3">
    <property type="entry name" value="UPF0758 PROTEIN YEES-RELATED"/>
    <property type="match status" value="1"/>
</dbReference>
<evidence type="ECO:0000256" key="4">
    <source>
        <dbReference type="ARBA" id="ARBA00022833"/>
    </source>
</evidence>